<feature type="transmembrane region" description="Helical" evidence="5">
    <location>
        <begin position="369"/>
        <end position="390"/>
    </location>
</feature>
<dbReference type="InterPro" id="IPR049452">
    <property type="entry name" value="Anoctamin_TM"/>
</dbReference>
<dbReference type="Proteomes" id="UP000664521">
    <property type="component" value="Unassembled WGS sequence"/>
</dbReference>
<evidence type="ECO:0000259" key="6">
    <source>
        <dbReference type="Pfam" id="PF04547"/>
    </source>
</evidence>
<evidence type="ECO:0000256" key="1">
    <source>
        <dbReference type="ARBA" id="ARBA00004141"/>
    </source>
</evidence>
<evidence type="ECO:0000259" key="7">
    <source>
        <dbReference type="Pfam" id="PF20877"/>
    </source>
</evidence>
<feature type="transmembrane region" description="Helical" evidence="5">
    <location>
        <begin position="433"/>
        <end position="454"/>
    </location>
</feature>
<protein>
    <submittedName>
        <fullName evidence="8">Uncharacterized protein</fullName>
    </submittedName>
</protein>
<sequence length="726" mass="82700">MAVPVSALHANFDVDYVLVYRFADTSKAEANEHFARLIQVLARAGLQIEVRNGDNCSLLIFVKPASDKILNNHVYRSRVKDWLYGVRAAQPDREAHSSLTEQPLTEAERYRMVYQMITDPREDGGAGITLKQEPWKNVESVFPLHDHRFNKEWMKKWSTTTFLKPEDLDEIRDRLGEKVAYYFAFTQSYFQFLMFPAAFGFSAWVLLGYFSSIYAIVNGLWCIIFLEYWKRQEVDLGLRWGVKGVSTIQQKRREFQHEKEIQDPVTGETVQVFPATKRLGRQALQVPFAVLACMALGTLIAVCFGIEVFLSEVYNGPFKSILVFLPTGLLTTLIPTLTTLLTSVATQLNDYENYETHEGYEAAMTQKVFILNFITSYLPILLTAFVYVPFGSLIVPYLDIFSLTARPFAENEEQLKAPNTGFEINPARLRKQVIYFTVTAQIVNFAMETLVPIIKRRGFSKYQEMKTERAAKKRGASPASTIQDVPEEAEFLKRVRNEATLDSYDVTTDLREMVVQYGYLSLFSVVWPLTPVSFIINNWIELRSDAAKICLEMQRPAPLRADSIGPWLDSLGFLTWLGSITTAALVYLFSNDGLGPDGNPSTIKGWALLLTIFFSEHIYLLLRMGVQLTISKIDSPGMEKERGEKFMVRKRYLEETLGENALDLPPSHSEEKITRASLEEDARQGTLHNMGPQDHFWKRQQSWEESAKVGAGLIEKMAPVDGKKNQ</sequence>
<keyword evidence="2 5" id="KW-0812">Transmembrane</keyword>
<evidence type="ECO:0000256" key="5">
    <source>
        <dbReference type="SAM" id="Phobius"/>
    </source>
</evidence>
<evidence type="ECO:0000313" key="9">
    <source>
        <dbReference type="Proteomes" id="UP000664521"/>
    </source>
</evidence>
<proteinExistence type="predicted"/>
<feature type="transmembrane region" description="Helical" evidence="5">
    <location>
        <begin position="570"/>
        <end position="590"/>
    </location>
</feature>
<reference evidence="8" key="1">
    <citation type="submission" date="2021-03" db="EMBL/GenBank/DDBJ databases">
        <authorList>
            <person name="Tagirdzhanova G."/>
        </authorList>
    </citation>
    <scope>NUCLEOTIDE SEQUENCE</scope>
</reference>
<evidence type="ECO:0000256" key="3">
    <source>
        <dbReference type="ARBA" id="ARBA00022989"/>
    </source>
</evidence>
<keyword evidence="4 5" id="KW-0472">Membrane</keyword>
<evidence type="ECO:0000313" key="8">
    <source>
        <dbReference type="EMBL" id="CAF9918910.1"/>
    </source>
</evidence>
<dbReference type="PANTHER" id="PTHR12308">
    <property type="entry name" value="ANOCTAMIN"/>
    <property type="match status" value="1"/>
</dbReference>
<organism evidence="8 9">
    <name type="scientific">Heterodermia speciosa</name>
    <dbReference type="NCBI Taxonomy" id="116794"/>
    <lineage>
        <taxon>Eukaryota</taxon>
        <taxon>Fungi</taxon>
        <taxon>Dikarya</taxon>
        <taxon>Ascomycota</taxon>
        <taxon>Pezizomycotina</taxon>
        <taxon>Lecanoromycetes</taxon>
        <taxon>OSLEUM clade</taxon>
        <taxon>Lecanoromycetidae</taxon>
        <taxon>Caliciales</taxon>
        <taxon>Physciaceae</taxon>
        <taxon>Heterodermia</taxon>
    </lineage>
</organism>
<keyword evidence="3 5" id="KW-1133">Transmembrane helix</keyword>
<evidence type="ECO:0000256" key="2">
    <source>
        <dbReference type="ARBA" id="ARBA00022692"/>
    </source>
</evidence>
<dbReference type="Pfam" id="PF04547">
    <property type="entry name" value="Anoctamin"/>
    <property type="match status" value="1"/>
</dbReference>
<feature type="transmembrane region" description="Helical" evidence="5">
    <location>
        <begin position="207"/>
        <end position="229"/>
    </location>
</feature>
<dbReference type="AlphaFoldDB" id="A0A8H3IFI4"/>
<comment type="caution">
    <text evidence="8">The sequence shown here is derived from an EMBL/GenBank/DDBJ whole genome shotgun (WGS) entry which is preliminary data.</text>
</comment>
<feature type="domain" description="Anoctamin alpha-beta plait" evidence="7">
    <location>
        <begin position="13"/>
        <end position="138"/>
    </location>
</feature>
<dbReference type="Pfam" id="PF20877">
    <property type="entry name" value="Anoctamin_N"/>
    <property type="match status" value="1"/>
</dbReference>
<accession>A0A8H3IFI4</accession>
<dbReference type="EMBL" id="CAJPDS010000023">
    <property type="protein sequence ID" value="CAF9918910.1"/>
    <property type="molecule type" value="Genomic_DNA"/>
</dbReference>
<name>A0A8H3IFI4_9LECA</name>
<dbReference type="GO" id="GO:0032541">
    <property type="term" value="C:cortical endoplasmic reticulum"/>
    <property type="evidence" value="ECO:0007669"/>
    <property type="project" value="TreeGrafter"/>
</dbReference>
<comment type="subcellular location">
    <subcellularLocation>
        <location evidence="1">Membrane</location>
        <topology evidence="1">Multi-pass membrane protein</topology>
    </subcellularLocation>
</comment>
<dbReference type="InterPro" id="IPR049456">
    <property type="entry name" value="Anoctamin_N_fung"/>
</dbReference>
<feature type="transmembrane region" description="Helical" evidence="5">
    <location>
        <begin position="321"/>
        <end position="348"/>
    </location>
</feature>
<keyword evidence="9" id="KW-1185">Reference proteome</keyword>
<evidence type="ECO:0000256" key="4">
    <source>
        <dbReference type="ARBA" id="ARBA00023136"/>
    </source>
</evidence>
<dbReference type="OrthoDB" id="296386at2759"/>
<dbReference type="GO" id="GO:0005254">
    <property type="term" value="F:chloride channel activity"/>
    <property type="evidence" value="ECO:0007669"/>
    <property type="project" value="TreeGrafter"/>
</dbReference>
<dbReference type="InterPro" id="IPR007632">
    <property type="entry name" value="Anoctamin"/>
</dbReference>
<dbReference type="PANTHER" id="PTHR12308:SF73">
    <property type="entry name" value="ANOCTAMIN"/>
    <property type="match status" value="1"/>
</dbReference>
<feature type="domain" description="Anoctamin transmembrane" evidence="6">
    <location>
        <begin position="171"/>
        <end position="642"/>
    </location>
</feature>
<feature type="transmembrane region" description="Helical" evidence="5">
    <location>
        <begin position="286"/>
        <end position="309"/>
    </location>
</feature>
<feature type="transmembrane region" description="Helical" evidence="5">
    <location>
        <begin position="602"/>
        <end position="622"/>
    </location>
</feature>
<gene>
    <name evidence="8" type="ORF">HETSPECPRED_003866</name>
</gene>
<dbReference type="GO" id="GO:0016020">
    <property type="term" value="C:membrane"/>
    <property type="evidence" value="ECO:0007669"/>
    <property type="project" value="UniProtKB-SubCell"/>
</dbReference>